<dbReference type="EMBL" id="JNGW01000127">
    <property type="protein sequence ID" value="KDR51017.1"/>
    <property type="molecule type" value="Genomic_DNA"/>
</dbReference>
<dbReference type="InterPro" id="IPR013783">
    <property type="entry name" value="Ig-like_fold"/>
</dbReference>
<dbReference type="Proteomes" id="UP000027442">
    <property type="component" value="Unassembled WGS sequence"/>
</dbReference>
<protein>
    <recommendedName>
        <fullName evidence="3">Outer membrane lipoprotein Omp28 family protein</fullName>
    </recommendedName>
</protein>
<dbReference type="PROSITE" id="PS51257">
    <property type="entry name" value="PROKAR_LIPOPROTEIN"/>
    <property type="match status" value="1"/>
</dbReference>
<sequence>MHIKPLHILLATLFLGSCNDIAPNDRLIEVPATAAKRKVLVEEFTGQRCSNCPAAAAELARLQAQYGADSLIVVAIHGGKLALMPATNPKGLATTLGNSYAEHWGYATSAPNALVNRQRAGSQKDGWAAKIRTAFEGESAMNLKLATTYNTATRELQVSATAQALTKGIAGKLQLWLVEDGIVALQQYPDDVLKQDHVHNHVFRASLNGDWGESISLDANGEKTFIHKLKLPQGVKADKAVVVAFVYNDSGVLQVESRKVGI</sequence>
<dbReference type="eggNOG" id="ENOG5032UCK">
    <property type="taxonomic scope" value="Bacteria"/>
</dbReference>
<accession>A0A069QEA5</accession>
<keyword evidence="2" id="KW-1185">Reference proteome</keyword>
<dbReference type="HOGENOM" id="CLU_090998_0_0_10"/>
<evidence type="ECO:0008006" key="3">
    <source>
        <dbReference type="Google" id="ProtNLM"/>
    </source>
</evidence>
<comment type="caution">
    <text evidence="1">The sequence shown here is derived from an EMBL/GenBank/DDBJ whole genome shotgun (WGS) entry which is preliminary data.</text>
</comment>
<evidence type="ECO:0000313" key="2">
    <source>
        <dbReference type="Proteomes" id="UP000027442"/>
    </source>
</evidence>
<name>A0A069QEA5_HOYLO</name>
<dbReference type="Gene3D" id="2.60.40.10">
    <property type="entry name" value="Immunoglobulins"/>
    <property type="match status" value="1"/>
</dbReference>
<dbReference type="InterPro" id="IPR021615">
    <property type="entry name" value="Omp28"/>
</dbReference>
<dbReference type="RefSeq" id="WP_018967126.1">
    <property type="nucleotide sequence ID" value="NZ_KB899213.1"/>
</dbReference>
<organism evidence="1 2">
    <name type="scientific">Hoylesella loescheii DSM 19665 = JCM 12249 = ATCC 15930</name>
    <dbReference type="NCBI Taxonomy" id="1122985"/>
    <lineage>
        <taxon>Bacteria</taxon>
        <taxon>Pseudomonadati</taxon>
        <taxon>Bacteroidota</taxon>
        <taxon>Bacteroidia</taxon>
        <taxon>Bacteroidales</taxon>
        <taxon>Prevotellaceae</taxon>
        <taxon>Hoylesella</taxon>
    </lineage>
</organism>
<dbReference type="AlphaFoldDB" id="A0A069QEA5"/>
<dbReference type="InterPro" id="IPR036249">
    <property type="entry name" value="Thioredoxin-like_sf"/>
</dbReference>
<dbReference type="NCBIfam" id="NF033782">
    <property type="entry name" value="lipoprot_Omp28"/>
    <property type="match status" value="1"/>
</dbReference>
<dbReference type="PATRIC" id="fig|1122985.7.peg.3027"/>
<evidence type="ECO:0000313" key="1">
    <source>
        <dbReference type="EMBL" id="KDR51017.1"/>
    </source>
</evidence>
<dbReference type="SUPFAM" id="SSF52833">
    <property type="entry name" value="Thioredoxin-like"/>
    <property type="match status" value="1"/>
</dbReference>
<dbReference type="Pfam" id="PF11551">
    <property type="entry name" value="Omp28"/>
    <property type="match status" value="1"/>
</dbReference>
<proteinExistence type="predicted"/>
<reference evidence="1 2" key="1">
    <citation type="submission" date="2013-08" db="EMBL/GenBank/DDBJ databases">
        <authorList>
            <person name="Weinstock G."/>
            <person name="Sodergren E."/>
            <person name="Wylie T."/>
            <person name="Fulton L."/>
            <person name="Fulton R."/>
            <person name="Fronick C."/>
            <person name="O'Laughlin M."/>
            <person name="Godfrey J."/>
            <person name="Miner T."/>
            <person name="Herter B."/>
            <person name="Appelbaum E."/>
            <person name="Cordes M."/>
            <person name="Lek S."/>
            <person name="Wollam A."/>
            <person name="Pepin K.H."/>
            <person name="Palsikar V.B."/>
            <person name="Mitreva M."/>
            <person name="Wilson R.K."/>
        </authorList>
    </citation>
    <scope>NUCLEOTIDE SEQUENCE [LARGE SCALE GENOMIC DNA]</scope>
    <source>
        <strain evidence="1 2">ATCC 15930</strain>
    </source>
</reference>
<gene>
    <name evidence="1" type="ORF">HMPREF1991_02927</name>
</gene>